<evidence type="ECO:0000259" key="8">
    <source>
        <dbReference type="PROSITE" id="PS50197"/>
    </source>
</evidence>
<evidence type="ECO:0000256" key="7">
    <source>
        <dbReference type="SAM" id="MobiDB-lite"/>
    </source>
</evidence>
<feature type="compositionally biased region" description="Polar residues" evidence="7">
    <location>
        <begin position="38"/>
        <end position="60"/>
    </location>
</feature>
<dbReference type="SUPFAM" id="SSF50729">
    <property type="entry name" value="PH domain-like"/>
    <property type="match status" value="1"/>
</dbReference>
<feature type="repeat" description="WD" evidence="6">
    <location>
        <begin position="2178"/>
        <end position="2219"/>
    </location>
</feature>
<dbReference type="CDD" id="cd06071">
    <property type="entry name" value="Beach"/>
    <property type="match status" value="1"/>
</dbReference>
<evidence type="ECO:0000313" key="10">
    <source>
        <dbReference type="EMBL" id="WVN86391.1"/>
    </source>
</evidence>
<dbReference type="Gene3D" id="1.10.1540.10">
    <property type="entry name" value="BEACH domain"/>
    <property type="match status" value="1"/>
</dbReference>
<dbReference type="SMART" id="SM01026">
    <property type="entry name" value="Beach"/>
    <property type="match status" value="1"/>
</dbReference>
<dbReference type="PANTHER" id="PTHR46108:SF4">
    <property type="entry name" value="BLUE CHEESE"/>
    <property type="match status" value="1"/>
</dbReference>
<dbReference type="GeneID" id="91085768"/>
<reference evidence="10" key="3">
    <citation type="submission" date="2024-01" db="EMBL/GenBank/DDBJ databases">
        <authorList>
            <person name="Coelho M.A."/>
            <person name="David-Palma M."/>
            <person name="Shea T."/>
            <person name="Sun S."/>
            <person name="Cuomo C.A."/>
            <person name="Heitman J."/>
        </authorList>
    </citation>
    <scope>NUCLEOTIDE SEQUENCE</scope>
    <source>
        <strain evidence="10">CBS 7841</strain>
    </source>
</reference>
<dbReference type="CDD" id="cd01201">
    <property type="entry name" value="PH_BEACH"/>
    <property type="match status" value="1"/>
</dbReference>
<feature type="compositionally biased region" description="Polar residues" evidence="7">
    <location>
        <begin position="432"/>
        <end position="458"/>
    </location>
</feature>
<evidence type="ECO:0000259" key="9">
    <source>
        <dbReference type="PROSITE" id="PS51783"/>
    </source>
</evidence>
<protein>
    <recommendedName>
        <fullName evidence="12">Beige/BEACH domain-containing protein</fullName>
    </recommendedName>
</protein>
<dbReference type="InterPro" id="IPR036372">
    <property type="entry name" value="BEACH_dom_sf"/>
</dbReference>
<dbReference type="InterPro" id="IPR011993">
    <property type="entry name" value="PH-like_dom_sf"/>
</dbReference>
<keyword evidence="11" id="KW-1185">Reference proteome</keyword>
<feature type="domain" description="BEACH" evidence="8">
    <location>
        <begin position="1748"/>
        <end position="2037"/>
    </location>
</feature>
<keyword evidence="5" id="KW-0862">Zinc</keyword>
<feature type="region of interest" description="Disordered" evidence="7">
    <location>
        <begin position="1"/>
        <end position="74"/>
    </location>
</feature>
<keyword evidence="4" id="KW-0863">Zinc-finger</keyword>
<accession>A0AAJ8JQ52</accession>
<evidence type="ECO:0008006" key="12">
    <source>
        <dbReference type="Google" id="ProtNLM"/>
    </source>
</evidence>
<dbReference type="EMBL" id="CP143785">
    <property type="protein sequence ID" value="WVN86391.1"/>
    <property type="molecule type" value="Genomic_DNA"/>
</dbReference>
<keyword evidence="2" id="KW-0479">Metal-binding</keyword>
<dbReference type="PROSITE" id="PS50082">
    <property type="entry name" value="WD_REPEATS_2"/>
    <property type="match status" value="1"/>
</dbReference>
<dbReference type="InterPro" id="IPR001680">
    <property type="entry name" value="WD40_rpt"/>
</dbReference>
<evidence type="ECO:0000256" key="5">
    <source>
        <dbReference type="ARBA" id="ARBA00022833"/>
    </source>
</evidence>
<feature type="compositionally biased region" description="Basic and acidic residues" evidence="7">
    <location>
        <begin position="1"/>
        <end position="10"/>
    </location>
</feature>
<dbReference type="Gene3D" id="3.30.40.10">
    <property type="entry name" value="Zinc/RING finger domain, C3HC4 (zinc finger)"/>
    <property type="match status" value="1"/>
</dbReference>
<evidence type="ECO:0000313" key="11">
    <source>
        <dbReference type="Proteomes" id="UP000094043"/>
    </source>
</evidence>
<dbReference type="SUPFAM" id="SSF81837">
    <property type="entry name" value="BEACH domain"/>
    <property type="match status" value="1"/>
</dbReference>
<dbReference type="PROSITE" id="PS50294">
    <property type="entry name" value="WD_REPEATS_REGION"/>
    <property type="match status" value="1"/>
</dbReference>
<dbReference type="SMART" id="SM00064">
    <property type="entry name" value="FYVE"/>
    <property type="match status" value="1"/>
</dbReference>
<dbReference type="RefSeq" id="XP_066067091.1">
    <property type="nucleotide sequence ID" value="XM_066210994.1"/>
</dbReference>
<sequence>MFKLIKDLTRPPESLTPPVIPVASSPTPYAVRHKTQSRSRSGSATNRDPNETLPLSSQRAKSPRAFASGREAVGATGDAEDSAWSFALDFDIDEDEVEQSAKRVVEIIRDLRSGGTLDVMRYVEGFSQLLTIPGDYYSLRAWRRHNGIQILLLALSKGLCWKPRGENMGEEQYQVLEVQRMEGIRLAFEVLGWALGDRLGEAYFKQQGGYRLFLPILYPLAPPTTPPNSPDRQILAHLFAHICSNSYAFLTLFQSPPLSLSDISSRLGDVLVRPSTSDALGLIWLYLLGESLQAKDEEKVWMNAVEGEEGSERNKLFQLTFQLFLVIGQASSLNLFILVSQLHDLANFLVTKLYGPKEKREYEITFLSRDDWLVEREEEEEKKEELVWRQPTNRLRSTYLLLLKKILEAGVDHKTTWRLFELVKIQGKKISTPPTEVDSNNSSSEKTTASPDSIGSPTSSAVFVPKNSTFRGKPNLYINTIKTGEDDEERLQPEVLDLIRHALKSKWPDVFVFNGGSADSLGGLNLRETGRDWMNAHKGLNFSCWIHITKLNQPLTLLHVSQKSSKDPLFQVRILESSQIAITTSVHSDSSSSAEPSSINEVVCSAPGALIPHFQWVHFAVGCHKLRGHESGEVKIFLNGSRVGVMRMPFPVPKCPSAPLPILPPGVQRDEGSSRATRIAIGKEYRGDEEESVRATERLGKEEENQWMLGRALLLEEAIPEDLVLLLHHLGPRYTGNLQEPLGKFLTYEGATSINIYLHGLAQLSKDKKLFTQQHSSSILVRAIRSGYVIPEESIVLSISAKDYDPLQDICINSSIPHPYRAKQFKCGIVKLTGNVRPFKTIGLDESVQAVGGGLVLLNIVSMSQTREELFSALSILKDAIRDNWSASEEMERIQGFDLLAAILRPKAAKLLDETCTKVVLAMLGINMDKPNTATVHNSVAYRSIGLEFELWSYASDKVIRYYLQHFEYLLSISKHKRFNNLRTFQKLATVRKMLYALRSGLFNSDVMPDVVDTLGKVLEVRWSSQDGIKPIFSYLVSALCQNNTTVSSTISGEPPTYQLPAVLILRKISQLCHSSSRLVKLIRSIALHRLLIIFLSSNSSYYVVLPCLNLLEHCFNTSGLEHFQKSFESEGGFALLARILPPIWNSDIQNMSIRILLGNDPMKKLHSSSMMATLLAALELLLQTAGNSEENRRPSTRAAMLGAVTSVKYVTTISSPIDNPKDTGATLTEKSTRLESLLTELDRLYRCYPAARKQINHKKIEAMLPHFADFAAISSNIKSDIIKDQREAAACWLSSLLVHGQLPQSTVTQIELLIEQLCTLPISPRNSSSLTISNSSPQSSSHFSQSFSSRLGTSTGVPSSSRRRSSVDAGMISTPAFTRSRSIIERKSPLKRTITGESILEGGKDKNSAWKMIIIQTDLQSHSKMTLERKEHWLKLSQFDWPQQAAVLRSENGLWPRKDERITWRLDGSEGPLRMRARLERIDDVPEQGLTRKRHKMRDAIPSADELSSAISQINTSPWEDPFALALGDTAPIPEEGFAILTAPDDENLNVIPSKSKASFAVLQTGEIASEENVDSDSLFEIDDGDNNRMKKIAKSLQPGDAVEEAHNIVRIVGVDACPGLLILGRKNLYLVDGLVQRSDGAIIDAKDAEKDVLSIPSGTLAELSADNQQSHCWQYNEIIENNRRAFLFRDVALELYFSDKRNFLIVFRDKRERQAVVQSIHSKNDHRDPISKSIIGNFVLDTVARAMDRSEQQLEAWQRKWQNREITNFAYLQLLNQYANRTPNDVTQYPVFPWVLADYTSDRLDLTSESSFRDLNFPMGAITEARREAATERYAATESVGEKPFHYGTHYSSSMIVCGYLIRLSPFTEIFLALQGGNFDLADRLFSSIPKAWSSASSDNRGDVRELIPEFFYSPAFLYNLNHHDFGRKQASGDTVDNVTLPPWALEDPHLFIHRHREALESEHVSRHLPSWIDLTFGYKQRDPASFNCFHPLSYRGTIDLENIEDEGEKAASTAIIHNFGQTPLQIFKSPHPRRYMTGRSDLPIGVKFGVAEHWQLMFRSILPITESSNPIDGINLHSSLDTKPRISQKHRLLVPGSSHLSIQYGFTDGSIRVYYQETVPKLVLIIEGIYPEHAIFAAPSLFVTVSQGVIMAWRLTIRGTGHRRGDVTMQREASLRGHTHRVTCLCANTSWSLLVSGSEGGKAMVWDTNRLRYIRTLQTGRDEQIHFCTINEADGQIALASKRHLYLFTLNGHPLASTSSAVCTPLIHGDAVLSDSEEIFDDDFTGGISYLTREFLKDGTLFVIGVGKQVILYRCAPGTNEGLDGSQDVAPWELVALGMMHRSNHHGSGDCCMVKFVGETLYAAFQPLNRRLKYTLYQWSLPDGPARHVAESVSNTCMAGGCTRHFGLLEPKRHCGGCGGAFCGTHALHVEAFAMRYCDACRAQLSIASAQGLLDSRRNAFTVPSNPVSRRGSISHDNLSSHISVAKSQNQPRS</sequence>
<feature type="domain" description="BEACH-type PH" evidence="9">
    <location>
        <begin position="1599"/>
        <end position="1723"/>
    </location>
</feature>
<name>A0AAJ8JQ52_9TREE</name>
<dbReference type="PANTHER" id="PTHR46108">
    <property type="entry name" value="BLUE CHEESE"/>
    <property type="match status" value="1"/>
</dbReference>
<dbReference type="PROSITE" id="PS51783">
    <property type="entry name" value="PH_BEACH"/>
    <property type="match status" value="1"/>
</dbReference>
<keyword evidence="1 6" id="KW-0853">WD repeat</keyword>
<dbReference type="Pfam" id="PF02138">
    <property type="entry name" value="Beach"/>
    <property type="match status" value="1"/>
</dbReference>
<dbReference type="InterPro" id="IPR011011">
    <property type="entry name" value="Znf_FYVE_PHD"/>
</dbReference>
<feature type="compositionally biased region" description="Low complexity" evidence="7">
    <location>
        <begin position="1329"/>
        <end position="1352"/>
    </location>
</feature>
<dbReference type="InterPro" id="IPR036322">
    <property type="entry name" value="WD40_repeat_dom_sf"/>
</dbReference>
<dbReference type="InterPro" id="IPR000306">
    <property type="entry name" value="Znf_FYVE"/>
</dbReference>
<gene>
    <name evidence="10" type="ORF">L203_101555</name>
</gene>
<evidence type="ECO:0000256" key="6">
    <source>
        <dbReference type="PROSITE-ProRule" id="PRU00221"/>
    </source>
</evidence>
<dbReference type="Gene3D" id="2.30.29.30">
    <property type="entry name" value="Pleckstrin-homology domain (PH domain)/Phosphotyrosine-binding domain (PTB)"/>
    <property type="match status" value="1"/>
</dbReference>
<dbReference type="InterPro" id="IPR000409">
    <property type="entry name" value="BEACH_dom"/>
</dbReference>
<feature type="region of interest" description="Disordered" evidence="7">
    <location>
        <begin position="431"/>
        <end position="458"/>
    </location>
</feature>
<dbReference type="Pfam" id="PF14844">
    <property type="entry name" value="PH_BEACH"/>
    <property type="match status" value="1"/>
</dbReference>
<dbReference type="InterPro" id="IPR015943">
    <property type="entry name" value="WD40/YVTN_repeat-like_dom_sf"/>
</dbReference>
<feature type="region of interest" description="Disordered" evidence="7">
    <location>
        <begin position="1329"/>
        <end position="1372"/>
    </location>
</feature>
<proteinExistence type="predicted"/>
<dbReference type="InterPro" id="IPR013083">
    <property type="entry name" value="Znf_RING/FYVE/PHD"/>
</dbReference>
<reference evidence="10" key="2">
    <citation type="journal article" date="2022" name="Elife">
        <title>Obligate sexual reproduction of a homothallic fungus closely related to the Cryptococcus pathogenic species complex.</title>
        <authorList>
            <person name="Passer A.R."/>
            <person name="Clancey S.A."/>
            <person name="Shea T."/>
            <person name="David-Palma M."/>
            <person name="Averette A.F."/>
            <person name="Boekhout T."/>
            <person name="Porcel B.M."/>
            <person name="Nowrousian M."/>
            <person name="Cuomo C.A."/>
            <person name="Sun S."/>
            <person name="Heitman J."/>
            <person name="Coelho M.A."/>
        </authorList>
    </citation>
    <scope>NUCLEOTIDE SEQUENCE</scope>
    <source>
        <strain evidence="10">CBS 7841</strain>
    </source>
</reference>
<keyword evidence="3" id="KW-0677">Repeat</keyword>
<reference evidence="10" key="1">
    <citation type="submission" date="2016-06" db="EMBL/GenBank/DDBJ databases">
        <authorList>
            <person name="Cuomo C."/>
            <person name="Litvintseva A."/>
            <person name="Heitman J."/>
            <person name="Chen Y."/>
            <person name="Sun S."/>
            <person name="Springer D."/>
            <person name="Dromer F."/>
            <person name="Young S."/>
            <person name="Zeng Q."/>
            <person name="Chapman S."/>
            <person name="Gujja S."/>
            <person name="Saif S."/>
            <person name="Birren B."/>
        </authorList>
    </citation>
    <scope>NUCLEOTIDE SEQUENCE</scope>
    <source>
        <strain evidence="10">CBS 7841</strain>
    </source>
</reference>
<evidence type="ECO:0000256" key="2">
    <source>
        <dbReference type="ARBA" id="ARBA00022723"/>
    </source>
</evidence>
<dbReference type="InterPro" id="IPR023362">
    <property type="entry name" value="PH-BEACH_dom"/>
</dbReference>
<dbReference type="SMART" id="SM00320">
    <property type="entry name" value="WD40"/>
    <property type="match status" value="1"/>
</dbReference>
<dbReference type="PROSITE" id="PS50197">
    <property type="entry name" value="BEACH"/>
    <property type="match status" value="1"/>
</dbReference>
<evidence type="ECO:0000256" key="4">
    <source>
        <dbReference type="ARBA" id="ARBA00022771"/>
    </source>
</evidence>
<dbReference type="GO" id="GO:0008270">
    <property type="term" value="F:zinc ion binding"/>
    <property type="evidence" value="ECO:0007669"/>
    <property type="project" value="UniProtKB-KW"/>
</dbReference>
<dbReference type="KEGG" id="cdep:91085768"/>
<evidence type="ECO:0000256" key="1">
    <source>
        <dbReference type="ARBA" id="ARBA00022574"/>
    </source>
</evidence>
<evidence type="ECO:0000256" key="3">
    <source>
        <dbReference type="ARBA" id="ARBA00022737"/>
    </source>
</evidence>
<feature type="compositionally biased region" description="Polar residues" evidence="7">
    <location>
        <begin position="2478"/>
        <end position="2497"/>
    </location>
</feature>
<dbReference type="SUPFAM" id="SSF57903">
    <property type="entry name" value="FYVE/PHD zinc finger"/>
    <property type="match status" value="1"/>
</dbReference>
<dbReference type="Proteomes" id="UP000094043">
    <property type="component" value="Chromosome 2"/>
</dbReference>
<dbReference type="InterPro" id="IPR051944">
    <property type="entry name" value="BEACH_domain_protein"/>
</dbReference>
<dbReference type="Gene3D" id="2.130.10.10">
    <property type="entry name" value="YVTN repeat-like/Quinoprotein amine dehydrogenase"/>
    <property type="match status" value="1"/>
</dbReference>
<dbReference type="SUPFAM" id="SSF50978">
    <property type="entry name" value="WD40 repeat-like"/>
    <property type="match status" value="1"/>
</dbReference>
<feature type="region of interest" description="Disordered" evidence="7">
    <location>
        <begin position="2467"/>
        <end position="2497"/>
    </location>
</feature>
<organism evidence="10 11">
    <name type="scientific">Cryptococcus depauperatus CBS 7841</name>
    <dbReference type="NCBI Taxonomy" id="1295531"/>
    <lineage>
        <taxon>Eukaryota</taxon>
        <taxon>Fungi</taxon>
        <taxon>Dikarya</taxon>
        <taxon>Basidiomycota</taxon>
        <taxon>Agaricomycotina</taxon>
        <taxon>Tremellomycetes</taxon>
        <taxon>Tremellales</taxon>
        <taxon>Cryptococcaceae</taxon>
        <taxon>Cryptococcus</taxon>
    </lineage>
</organism>